<dbReference type="EC" id="3.1.1.-" evidence="6"/>
<dbReference type="InterPro" id="IPR029058">
    <property type="entry name" value="AB_hydrolase_fold"/>
</dbReference>
<evidence type="ECO:0000256" key="5">
    <source>
        <dbReference type="ARBA" id="ARBA00049203"/>
    </source>
</evidence>
<gene>
    <name evidence="8" type="ORF">BASA50_009918</name>
</gene>
<evidence type="ECO:0000256" key="1">
    <source>
        <dbReference type="ARBA" id="ARBA00008645"/>
    </source>
</evidence>
<dbReference type="PANTHER" id="PTHR14189:SF0">
    <property type="entry name" value="PROTEIN PHOSPHATASE METHYLESTERASE 1"/>
    <property type="match status" value="1"/>
</dbReference>
<feature type="domain" description="AB hydrolase-1" evidence="7">
    <location>
        <begin position="35"/>
        <end position="297"/>
    </location>
</feature>
<dbReference type="EMBL" id="JAFCIX010000444">
    <property type="protein sequence ID" value="KAH6589606.1"/>
    <property type="molecule type" value="Genomic_DNA"/>
</dbReference>
<keyword evidence="4 6" id="KW-0378">Hydrolase</keyword>
<dbReference type="PANTHER" id="PTHR14189">
    <property type="entry name" value="PROTEIN PHOSPHATASE METHYLESTERASE-1 RELATED"/>
    <property type="match status" value="1"/>
</dbReference>
<dbReference type="PIRSF" id="PIRSF022950">
    <property type="entry name" value="PPase_methylesterase_euk"/>
    <property type="match status" value="1"/>
</dbReference>
<dbReference type="Proteomes" id="UP001648503">
    <property type="component" value="Unassembled WGS sequence"/>
</dbReference>
<comment type="caution">
    <text evidence="8">The sequence shown here is derived from an EMBL/GenBank/DDBJ whole genome shotgun (WGS) entry which is preliminary data.</text>
</comment>
<keyword evidence="3 6" id="KW-0719">Serine esterase</keyword>
<accession>A0ABQ8EZX6</accession>
<dbReference type="Gene3D" id="3.40.50.1820">
    <property type="entry name" value="alpha/beta hydrolase"/>
    <property type="match status" value="1"/>
</dbReference>
<reference evidence="8 9" key="1">
    <citation type="submission" date="2021-02" db="EMBL/GenBank/DDBJ databases">
        <title>Variation within the Batrachochytrium salamandrivorans European outbreak.</title>
        <authorList>
            <person name="Kelly M."/>
            <person name="Pasmans F."/>
            <person name="Shea T.P."/>
            <person name="Munoz J.F."/>
            <person name="Carranza S."/>
            <person name="Cuomo C.A."/>
            <person name="Martel A."/>
        </authorList>
    </citation>
    <scope>NUCLEOTIDE SEQUENCE [LARGE SCALE GENOMIC DNA]</scope>
    <source>
        <strain evidence="8 9">AMFP18/2</strain>
    </source>
</reference>
<protein>
    <recommendedName>
        <fullName evidence="2 6">Protein phosphatase methylesterase 1</fullName>
        <shortName evidence="6">PME-1</shortName>
        <ecNumber evidence="6">3.1.1.-</ecNumber>
    </recommendedName>
</protein>
<comment type="function">
    <text evidence="6">Demethylates proteins that have been reversibly carboxymethylated.</text>
</comment>
<evidence type="ECO:0000259" key="7">
    <source>
        <dbReference type="Pfam" id="PF12697"/>
    </source>
</evidence>
<name>A0ABQ8EZX6_9FUNG</name>
<comment type="catalytic activity">
    <reaction evidence="5">
        <text>[phosphatase 2A protein]-C-terminal L-leucine methyl ester + H2O = [phosphatase 2A protein]-C-terminal L-leucine + methanol + H(+)</text>
        <dbReference type="Rhea" id="RHEA:48548"/>
        <dbReference type="Rhea" id="RHEA-COMP:12134"/>
        <dbReference type="Rhea" id="RHEA-COMP:12135"/>
        <dbReference type="ChEBI" id="CHEBI:15377"/>
        <dbReference type="ChEBI" id="CHEBI:15378"/>
        <dbReference type="ChEBI" id="CHEBI:17790"/>
        <dbReference type="ChEBI" id="CHEBI:90516"/>
        <dbReference type="ChEBI" id="CHEBI:90517"/>
        <dbReference type="EC" id="3.1.1.89"/>
    </reaction>
</comment>
<keyword evidence="9" id="KW-1185">Reference proteome</keyword>
<evidence type="ECO:0000256" key="4">
    <source>
        <dbReference type="ARBA" id="ARBA00022801"/>
    </source>
</evidence>
<evidence type="ECO:0000313" key="9">
    <source>
        <dbReference type="Proteomes" id="UP001648503"/>
    </source>
</evidence>
<evidence type="ECO:0000313" key="8">
    <source>
        <dbReference type="EMBL" id="KAH6589606.1"/>
    </source>
</evidence>
<dbReference type="InterPro" id="IPR016812">
    <property type="entry name" value="PPase_methylesterase_euk"/>
</dbReference>
<evidence type="ECO:0000256" key="3">
    <source>
        <dbReference type="ARBA" id="ARBA00022487"/>
    </source>
</evidence>
<sequence>MDSHGFDTAVDLALPQRKACFRVYETRRSQGPLYVLHHGAGHSALSWVQLAAALLPTGSTITTEPTTTGSTTTDKVTLGPTNECSILCFDARAHGLTTSEEEDIPLNVLADDLAAIVNHLYPPPNRPDIVLVGHSLGGAVVVDVLTRSLIQGVRGVVVLDVVEGTALDSLSHMQRILLARPKSFDSVQDAVKWAVYNNYSKNVKVAQVSIVNQLVQTASGKLVWRTDLQKTSEHWKGWFDNLSEKFLTVRAGRLLVLAGTDRLDKPLMIGQMQGKFQLAIYPESGHNIHEDTPHKLVTDLNEFWKRNQSLATIKRFPIPPLKKSSC</sequence>
<evidence type="ECO:0000256" key="6">
    <source>
        <dbReference type="PIRNR" id="PIRNR022950"/>
    </source>
</evidence>
<dbReference type="Pfam" id="PF12697">
    <property type="entry name" value="Abhydrolase_6"/>
    <property type="match status" value="1"/>
</dbReference>
<proteinExistence type="inferred from homology"/>
<comment type="similarity">
    <text evidence="1 6">Belongs to the AB hydrolase superfamily.</text>
</comment>
<organism evidence="8 9">
    <name type="scientific">Batrachochytrium salamandrivorans</name>
    <dbReference type="NCBI Taxonomy" id="1357716"/>
    <lineage>
        <taxon>Eukaryota</taxon>
        <taxon>Fungi</taxon>
        <taxon>Fungi incertae sedis</taxon>
        <taxon>Chytridiomycota</taxon>
        <taxon>Chytridiomycota incertae sedis</taxon>
        <taxon>Chytridiomycetes</taxon>
        <taxon>Rhizophydiales</taxon>
        <taxon>Rhizophydiales incertae sedis</taxon>
        <taxon>Batrachochytrium</taxon>
    </lineage>
</organism>
<dbReference type="SUPFAM" id="SSF53474">
    <property type="entry name" value="alpha/beta-Hydrolases"/>
    <property type="match status" value="1"/>
</dbReference>
<dbReference type="InterPro" id="IPR000073">
    <property type="entry name" value="AB_hydrolase_1"/>
</dbReference>
<evidence type="ECO:0000256" key="2">
    <source>
        <dbReference type="ARBA" id="ARBA00020672"/>
    </source>
</evidence>